<keyword evidence="8" id="KW-1185">Reference proteome</keyword>
<keyword evidence="4" id="KW-0564">Palmitate</keyword>
<dbReference type="SUPFAM" id="SSF53850">
    <property type="entry name" value="Periplasmic binding protein-like II"/>
    <property type="match status" value="1"/>
</dbReference>
<name>A0A7Y9YAG3_9ACTN</name>
<dbReference type="CDD" id="cd13585">
    <property type="entry name" value="PBP2_TMBP_like"/>
    <property type="match status" value="1"/>
</dbReference>
<dbReference type="EMBL" id="JACBZI010000001">
    <property type="protein sequence ID" value="NYI08628.1"/>
    <property type="molecule type" value="Genomic_DNA"/>
</dbReference>
<dbReference type="PROSITE" id="PS51257">
    <property type="entry name" value="PROKAR_LIPOPROTEIN"/>
    <property type="match status" value="1"/>
</dbReference>
<keyword evidence="7" id="KW-0813">Transport</keyword>
<dbReference type="Pfam" id="PF13416">
    <property type="entry name" value="SBP_bac_8"/>
    <property type="match status" value="1"/>
</dbReference>
<proteinExistence type="predicted"/>
<evidence type="ECO:0000256" key="6">
    <source>
        <dbReference type="SAM" id="SignalP"/>
    </source>
</evidence>
<dbReference type="PANTHER" id="PTHR43649">
    <property type="entry name" value="ARABINOSE-BINDING PROTEIN-RELATED"/>
    <property type="match status" value="1"/>
</dbReference>
<dbReference type="Proteomes" id="UP000537326">
    <property type="component" value="Unassembled WGS sequence"/>
</dbReference>
<comment type="caution">
    <text evidence="7">The sequence shown here is derived from an EMBL/GenBank/DDBJ whole genome shotgun (WGS) entry which is preliminary data.</text>
</comment>
<keyword evidence="3" id="KW-0472">Membrane</keyword>
<dbReference type="InterPro" id="IPR050490">
    <property type="entry name" value="Bact_solute-bd_prot1"/>
</dbReference>
<dbReference type="Gene3D" id="3.40.190.10">
    <property type="entry name" value="Periplasmic binding protein-like II"/>
    <property type="match status" value="1"/>
</dbReference>
<evidence type="ECO:0000256" key="2">
    <source>
        <dbReference type="ARBA" id="ARBA00022729"/>
    </source>
</evidence>
<evidence type="ECO:0000256" key="4">
    <source>
        <dbReference type="ARBA" id="ARBA00023139"/>
    </source>
</evidence>
<sequence length="439" mass="46932">MTTRPRSLASRRPAPVRLAALGLLVPLALAGCSSEDAGPGEGSGDAPTASLTFQVAGDPEETAVYEAIATAYNDTDPATTVEVVAVPSKGDHLALLQTSFAAGDAPEVFLLNYREYAPFVRRGALTPVAGLLERRDIDLVDYYEPPVDAFTLDGTLQCMPQNVSSLVVYVNTALFAQAGIDLPVDGWEFQDFVAAAQALASEDVDGVYVEPSVIRVAPFAWSDGAEITDDPEEPTRLTLDDKDTRQVVGLLASLQTSGLMPTEEELAAKDADTRFMDGELAMILSSRKSVPLYREAPTLDFDVAPLPTLGEPATILHSDAYCLSSQAEDASAAADFIAFAVGPQGQSIAALGGRTVPSLISVAESGAFLNDTVEPAHSEVFLEAVEGMRATPVLAGWPQVEDLAEEYLTRIWYDATTTKQIDELIDELDERTRPLFEED</sequence>
<keyword evidence="7" id="KW-0762">Sugar transport</keyword>
<gene>
    <name evidence="7" type="ORF">BKA05_000143</name>
</gene>
<protein>
    <submittedName>
        <fullName evidence="7">Multiple sugar transport system substrate-binding protein</fullName>
    </submittedName>
</protein>
<dbReference type="AlphaFoldDB" id="A0A7Y9YAG3"/>
<reference evidence="7 8" key="1">
    <citation type="submission" date="2020-07" db="EMBL/GenBank/DDBJ databases">
        <title>Sequencing the genomes of 1000 actinobacteria strains.</title>
        <authorList>
            <person name="Klenk H.-P."/>
        </authorList>
    </citation>
    <scope>NUCLEOTIDE SEQUENCE [LARGE SCALE GENOMIC DNA]</scope>
    <source>
        <strain evidence="7 8">DSM 18248</strain>
    </source>
</reference>
<keyword evidence="1" id="KW-1003">Cell membrane</keyword>
<evidence type="ECO:0000313" key="7">
    <source>
        <dbReference type="EMBL" id="NYI08628.1"/>
    </source>
</evidence>
<evidence type="ECO:0000313" key="8">
    <source>
        <dbReference type="Proteomes" id="UP000537326"/>
    </source>
</evidence>
<dbReference type="RefSeq" id="WP_179529719.1">
    <property type="nucleotide sequence ID" value="NZ_BAAAPP010000002.1"/>
</dbReference>
<organism evidence="7 8">
    <name type="scientific">Nocardioides marinus</name>
    <dbReference type="NCBI Taxonomy" id="374514"/>
    <lineage>
        <taxon>Bacteria</taxon>
        <taxon>Bacillati</taxon>
        <taxon>Actinomycetota</taxon>
        <taxon>Actinomycetes</taxon>
        <taxon>Propionibacteriales</taxon>
        <taxon>Nocardioidaceae</taxon>
        <taxon>Nocardioides</taxon>
    </lineage>
</organism>
<keyword evidence="2 6" id="KW-0732">Signal</keyword>
<accession>A0A7Y9YAG3</accession>
<evidence type="ECO:0000256" key="3">
    <source>
        <dbReference type="ARBA" id="ARBA00023136"/>
    </source>
</evidence>
<dbReference type="PANTHER" id="PTHR43649:SF33">
    <property type="entry name" value="POLYGALACTURONAN_RHAMNOGALACTURONAN-BINDING PROTEIN YTCQ"/>
    <property type="match status" value="1"/>
</dbReference>
<evidence type="ECO:0000256" key="1">
    <source>
        <dbReference type="ARBA" id="ARBA00022475"/>
    </source>
</evidence>
<feature type="signal peptide" evidence="6">
    <location>
        <begin position="1"/>
        <end position="30"/>
    </location>
</feature>
<evidence type="ECO:0000256" key="5">
    <source>
        <dbReference type="ARBA" id="ARBA00023288"/>
    </source>
</evidence>
<dbReference type="InterPro" id="IPR006059">
    <property type="entry name" value="SBP"/>
</dbReference>
<feature type="chain" id="PRO_5039017078" evidence="6">
    <location>
        <begin position="31"/>
        <end position="439"/>
    </location>
</feature>
<keyword evidence="5" id="KW-0449">Lipoprotein</keyword>